<proteinExistence type="predicted"/>
<dbReference type="EMBL" id="FISW01000006">
    <property type="protein sequence ID" value="CZB17082.1"/>
    <property type="molecule type" value="Genomic_DNA"/>
</dbReference>
<organism evidence="1 2">
    <name type="scientific">Streptococcus suis</name>
    <dbReference type="NCBI Taxonomy" id="1307"/>
    <lineage>
        <taxon>Bacteria</taxon>
        <taxon>Bacillati</taxon>
        <taxon>Bacillota</taxon>
        <taxon>Bacilli</taxon>
        <taxon>Lactobacillales</taxon>
        <taxon>Streptococcaceae</taxon>
        <taxon>Streptococcus</taxon>
    </lineage>
</organism>
<sequence length="49" mass="5822">MRDWLNLEKIQGWRRKYKKLVNIIAFLVVFATTYALILPAITLDQEKAE</sequence>
<gene>
    <name evidence="1" type="ORF">ERS156295_01255</name>
</gene>
<comment type="caution">
    <text evidence="1">The sequence shown here is derived from an EMBL/GenBank/DDBJ whole genome shotgun (WGS) entry which is preliminary data.</text>
</comment>
<protein>
    <submittedName>
        <fullName evidence="1">Ribonucleases G and E</fullName>
    </submittedName>
</protein>
<dbReference type="AlphaFoldDB" id="A0A2K1T1S2"/>
<dbReference type="RefSeq" id="WP_011922028.1">
    <property type="nucleotide sequence ID" value="NZ_BCBY01000016.1"/>
</dbReference>
<evidence type="ECO:0000313" key="1">
    <source>
        <dbReference type="EMBL" id="CZB17082.1"/>
    </source>
</evidence>
<reference evidence="1 2" key="1">
    <citation type="submission" date="2016-02" db="EMBL/GenBank/DDBJ databases">
        <authorList>
            <consortium name="Pathogen Informatics"/>
        </authorList>
    </citation>
    <scope>NUCLEOTIDE SEQUENCE [LARGE SCALE GENOMIC DNA]</scope>
    <source>
        <strain evidence="1 2">FX230</strain>
    </source>
</reference>
<accession>A0A2K1T1S2</accession>
<dbReference type="Proteomes" id="UP000075081">
    <property type="component" value="Unassembled WGS sequence"/>
</dbReference>
<dbReference type="GeneID" id="44144838"/>
<name>A0A2K1T1S2_STRSU</name>
<evidence type="ECO:0000313" key="2">
    <source>
        <dbReference type="Proteomes" id="UP000075081"/>
    </source>
</evidence>